<name>A0A1T3CGU3_9HYPO</name>
<keyword evidence="3 8" id="KW-0732">Signal</keyword>
<evidence type="ECO:0000313" key="11">
    <source>
        <dbReference type="Proteomes" id="UP000191004"/>
    </source>
</evidence>
<reference evidence="10 11" key="1">
    <citation type="submission" date="2016-04" db="EMBL/GenBank/DDBJ databases">
        <title>Multiple horizontal gene transfer events from other fungi enriched the ability of the initially mycotrophic fungus Trichoderma (Ascomycota) to feed on dead plant biomass.</title>
        <authorList>
            <person name="Atanasova L."/>
            <person name="Chenthamara K."/>
            <person name="Zhang J."/>
            <person name="Grujic M."/>
            <person name="Henrissat B."/>
            <person name="Kuo A."/>
            <person name="Aertz A."/>
            <person name="Salamov A."/>
            <person name="Lipzen A."/>
            <person name="Labutti K."/>
            <person name="Barry K."/>
            <person name="Miao Y."/>
            <person name="Rahimi M.J."/>
            <person name="Shen Q."/>
            <person name="Grigoriev I.V."/>
            <person name="Kubicek C.P."/>
            <person name="Druzhinina I.S."/>
        </authorList>
    </citation>
    <scope>NUCLEOTIDE SEQUENCE [LARGE SCALE GENOMIC DNA]</scope>
    <source>
        <strain evidence="10 11">NJAU 4742</strain>
    </source>
</reference>
<dbReference type="SMART" id="SM00321">
    <property type="entry name" value="WSC"/>
    <property type="match status" value="1"/>
</dbReference>
<proteinExistence type="inferred from homology"/>
<dbReference type="PANTHER" id="PTHR24269:SF16">
    <property type="entry name" value="PROTEIN SLG1"/>
    <property type="match status" value="1"/>
</dbReference>
<organism evidence="10 11">
    <name type="scientific">Trichoderma guizhouense</name>
    <dbReference type="NCBI Taxonomy" id="1491466"/>
    <lineage>
        <taxon>Eukaryota</taxon>
        <taxon>Fungi</taxon>
        <taxon>Dikarya</taxon>
        <taxon>Ascomycota</taxon>
        <taxon>Pezizomycotina</taxon>
        <taxon>Sordariomycetes</taxon>
        <taxon>Hypocreomycetidae</taxon>
        <taxon>Hypocreales</taxon>
        <taxon>Hypocreaceae</taxon>
        <taxon>Trichoderma</taxon>
    </lineage>
</organism>
<feature type="domain" description="WSC" evidence="9">
    <location>
        <begin position="122"/>
        <end position="222"/>
    </location>
</feature>
<evidence type="ECO:0000256" key="4">
    <source>
        <dbReference type="ARBA" id="ARBA00022989"/>
    </source>
</evidence>
<evidence type="ECO:0000256" key="2">
    <source>
        <dbReference type="ARBA" id="ARBA00022692"/>
    </source>
</evidence>
<keyword evidence="6" id="KW-0325">Glycoprotein</keyword>
<dbReference type="PROSITE" id="PS51212">
    <property type="entry name" value="WSC"/>
    <property type="match status" value="1"/>
</dbReference>
<dbReference type="OrthoDB" id="2019572at2759"/>
<dbReference type="InterPro" id="IPR036779">
    <property type="entry name" value="LysM_dom_sf"/>
</dbReference>
<dbReference type="GO" id="GO:0005886">
    <property type="term" value="C:plasma membrane"/>
    <property type="evidence" value="ECO:0007669"/>
    <property type="project" value="TreeGrafter"/>
</dbReference>
<sequence length="285" mass="30933">MLFSSSRGLLVLALVVRLCEAGPTPQLQWDPDTISSCMEWIDNVGEETCEYVRDMFKISLEDFHTWNPSVGLDCKPWNIQSYCILTKERWASFTSTRSVSMSKTTSTSTSTSVSTHVPSPTAWEALGCYTDDVPDLPVLEYKYSKDGGDPALKISSCQSTCWAASRKRDVLYAGVKEGNQCWCGSFVGGETSRNQTDCNIPCSGDKTQICGGKGRINVFAPITTSQSSFMFPTTTSVSTTDTTAKSSSTSTSTTATATSTLGTVVNTATPDSGAIRFRPMFQVFN</sequence>
<keyword evidence="11" id="KW-1185">Reference proteome</keyword>
<keyword evidence="5" id="KW-0472">Membrane</keyword>
<comment type="caution">
    <text evidence="10">The sequence shown here is derived from an EMBL/GenBank/DDBJ whole genome shotgun (WGS) entry which is preliminary data.</text>
</comment>
<protein>
    <recommendedName>
        <fullName evidence="9">WSC domain-containing protein</fullName>
    </recommendedName>
</protein>
<accession>A0A1T3CGU3</accession>
<comment type="subcellular location">
    <subcellularLocation>
        <location evidence="1">Membrane</location>
        <topology evidence="1">Single-pass membrane protein</topology>
    </subcellularLocation>
</comment>
<dbReference type="PANTHER" id="PTHR24269">
    <property type="entry name" value="KREMEN PROTEIN"/>
    <property type="match status" value="1"/>
</dbReference>
<comment type="similarity">
    <text evidence="7">Belongs to the secreted LysM effector family.</text>
</comment>
<keyword evidence="4" id="KW-1133">Transmembrane helix</keyword>
<evidence type="ECO:0000313" key="10">
    <source>
        <dbReference type="EMBL" id="OPB40231.1"/>
    </source>
</evidence>
<evidence type="ECO:0000256" key="3">
    <source>
        <dbReference type="ARBA" id="ARBA00022729"/>
    </source>
</evidence>
<evidence type="ECO:0000256" key="7">
    <source>
        <dbReference type="ARBA" id="ARBA00044955"/>
    </source>
</evidence>
<dbReference type="EMBL" id="LVVK01000017">
    <property type="protein sequence ID" value="OPB40231.1"/>
    <property type="molecule type" value="Genomic_DNA"/>
</dbReference>
<dbReference type="Proteomes" id="UP000191004">
    <property type="component" value="Unassembled WGS sequence"/>
</dbReference>
<dbReference type="AlphaFoldDB" id="A0A1T3CGU3"/>
<keyword evidence="2" id="KW-0812">Transmembrane</keyword>
<dbReference type="Pfam" id="PF01822">
    <property type="entry name" value="WSC"/>
    <property type="match status" value="1"/>
</dbReference>
<dbReference type="InterPro" id="IPR002889">
    <property type="entry name" value="WSC_carb-bd"/>
</dbReference>
<evidence type="ECO:0000256" key="6">
    <source>
        <dbReference type="ARBA" id="ARBA00023180"/>
    </source>
</evidence>
<evidence type="ECO:0000256" key="8">
    <source>
        <dbReference type="SAM" id="SignalP"/>
    </source>
</evidence>
<evidence type="ECO:0000259" key="9">
    <source>
        <dbReference type="PROSITE" id="PS51212"/>
    </source>
</evidence>
<feature type="chain" id="PRO_5012301083" description="WSC domain-containing protein" evidence="8">
    <location>
        <begin position="22"/>
        <end position="285"/>
    </location>
</feature>
<feature type="signal peptide" evidence="8">
    <location>
        <begin position="1"/>
        <end position="21"/>
    </location>
</feature>
<dbReference type="Gene3D" id="3.10.350.10">
    <property type="entry name" value="LysM domain"/>
    <property type="match status" value="1"/>
</dbReference>
<dbReference type="InterPro" id="IPR051836">
    <property type="entry name" value="Kremen_rcpt"/>
</dbReference>
<gene>
    <name evidence="10" type="ORF">A0O28_0003100</name>
</gene>
<evidence type="ECO:0000256" key="1">
    <source>
        <dbReference type="ARBA" id="ARBA00004167"/>
    </source>
</evidence>
<evidence type="ECO:0000256" key="5">
    <source>
        <dbReference type="ARBA" id="ARBA00023136"/>
    </source>
</evidence>